<dbReference type="GO" id="GO:0000723">
    <property type="term" value="P:telomere maintenance"/>
    <property type="evidence" value="ECO:0007669"/>
    <property type="project" value="EnsemblFungi"/>
</dbReference>
<keyword evidence="1" id="KW-0175">Coiled coil</keyword>
<keyword evidence="4" id="KW-1185">Reference proteome</keyword>
<dbReference type="eggNOG" id="ENOG502S9AV">
    <property type="taxonomic scope" value="Eukaryota"/>
</dbReference>
<feature type="region of interest" description="Disordered" evidence="2">
    <location>
        <begin position="1"/>
        <end position="92"/>
    </location>
</feature>
<proteinExistence type="predicted"/>
<feature type="coiled-coil region" evidence="1">
    <location>
        <begin position="136"/>
        <end position="175"/>
    </location>
</feature>
<accession>G0V953</accession>
<dbReference type="GO" id="GO:0031507">
    <property type="term" value="P:heterochromatin formation"/>
    <property type="evidence" value="ECO:0007669"/>
    <property type="project" value="EnsemblFungi"/>
</dbReference>
<organism evidence="3 4">
    <name type="scientific">Naumovozyma castellii</name>
    <name type="common">Yeast</name>
    <name type="synonym">Saccharomyces castellii</name>
    <dbReference type="NCBI Taxonomy" id="27288"/>
    <lineage>
        <taxon>Eukaryota</taxon>
        <taxon>Fungi</taxon>
        <taxon>Dikarya</taxon>
        <taxon>Ascomycota</taxon>
        <taxon>Saccharomycotina</taxon>
        <taxon>Saccharomycetes</taxon>
        <taxon>Saccharomycetales</taxon>
        <taxon>Saccharomycetaceae</taxon>
        <taxon>Naumovozyma</taxon>
    </lineage>
</organism>
<gene>
    <name evidence="3" type="primary">NCAS0A14450</name>
    <name evidence="3" type="ordered locus">NCAS_0A14450</name>
</gene>
<dbReference type="InParanoid" id="G0V953"/>
<name>G0V953_NAUCA</name>
<dbReference type="AlphaFoldDB" id="G0V953"/>
<feature type="compositionally biased region" description="Basic and acidic residues" evidence="2">
    <location>
        <begin position="1"/>
        <end position="13"/>
    </location>
</feature>
<feature type="compositionally biased region" description="Basic and acidic residues" evidence="2">
    <location>
        <begin position="50"/>
        <end position="60"/>
    </location>
</feature>
<dbReference type="OMA" id="MESERSH"/>
<dbReference type="GO" id="GO:0010526">
    <property type="term" value="P:transposable element silencing"/>
    <property type="evidence" value="ECO:0007669"/>
    <property type="project" value="EnsemblFungi"/>
</dbReference>
<dbReference type="KEGG" id="ncs:NCAS_0A14450"/>
<reference key="2">
    <citation type="submission" date="2011-08" db="EMBL/GenBank/DDBJ databases">
        <title>Genome sequence of Naumovozyma castellii.</title>
        <authorList>
            <person name="Gordon J.L."/>
            <person name="Armisen D."/>
            <person name="Proux-Wera E."/>
            <person name="OhEigeartaigh S.S."/>
            <person name="Byrne K.P."/>
            <person name="Wolfe K.H."/>
        </authorList>
    </citation>
    <scope>NUCLEOTIDE SEQUENCE</scope>
    <source>
        <strain>Type strain:CBS 4309</strain>
    </source>
</reference>
<dbReference type="EMBL" id="HE576752">
    <property type="protein sequence ID" value="CCC68003.1"/>
    <property type="molecule type" value="Genomic_DNA"/>
</dbReference>
<dbReference type="HOGENOM" id="CLU_128856_0_0_1"/>
<dbReference type="Proteomes" id="UP000001640">
    <property type="component" value="Chromosome 1"/>
</dbReference>
<evidence type="ECO:0000313" key="3">
    <source>
        <dbReference type="EMBL" id="CCC68003.1"/>
    </source>
</evidence>
<protein>
    <submittedName>
        <fullName evidence="3">Uncharacterized protein</fullName>
    </submittedName>
</protein>
<dbReference type="GO" id="GO:0000727">
    <property type="term" value="P:double-strand break repair via break-induced replication"/>
    <property type="evidence" value="ECO:0007669"/>
    <property type="project" value="EnsemblFungi"/>
</dbReference>
<dbReference type="GO" id="GO:0060590">
    <property type="term" value="F:ATPase regulator activity"/>
    <property type="evidence" value="ECO:0007669"/>
    <property type="project" value="EnsemblFungi"/>
</dbReference>
<sequence length="179" mass="20917">MEEHIEPAKDKQNDTSSPRCKTPHQDRASSVNSSPPSGYHKESNSVIEDILTKRKDRTNEKTSPWSSPPIELRQQKKVGQYRKLQSLRNDKRQERVLNKRGGLEKMETFVMEGERLRELETLKRQAEQNCIPPTHIDELEQEQLDELERLEDDELLDLLELHEGYEKELENLLSDLSVS</sequence>
<dbReference type="OrthoDB" id="4070576at2759"/>
<evidence type="ECO:0000256" key="1">
    <source>
        <dbReference type="SAM" id="Coils"/>
    </source>
</evidence>
<dbReference type="GO" id="GO:0140597">
    <property type="term" value="F:protein carrier chaperone"/>
    <property type="evidence" value="ECO:0007669"/>
    <property type="project" value="EnsemblFungi"/>
</dbReference>
<dbReference type="GO" id="GO:0006606">
    <property type="term" value="P:protein import into nucleus"/>
    <property type="evidence" value="ECO:0007669"/>
    <property type="project" value="EnsemblFungi"/>
</dbReference>
<evidence type="ECO:0000256" key="2">
    <source>
        <dbReference type="SAM" id="MobiDB-lite"/>
    </source>
</evidence>
<dbReference type="FunCoup" id="G0V953">
    <property type="interactions" value="30"/>
</dbReference>
<dbReference type="GeneID" id="96901479"/>
<evidence type="ECO:0000313" key="4">
    <source>
        <dbReference type="Proteomes" id="UP000001640"/>
    </source>
</evidence>
<dbReference type="RefSeq" id="XP_003674382.1">
    <property type="nucleotide sequence ID" value="XM_003674334.1"/>
</dbReference>
<reference evidence="3 4" key="1">
    <citation type="journal article" date="2011" name="Proc. Natl. Acad. Sci. U.S.A.">
        <title>Evolutionary erosion of yeast sex chromosomes by mating-type switching accidents.</title>
        <authorList>
            <person name="Gordon J.L."/>
            <person name="Armisen D."/>
            <person name="Proux-Wera E."/>
            <person name="Oheigeartaigh S.S."/>
            <person name="Byrne K.P."/>
            <person name="Wolfe K.H."/>
        </authorList>
    </citation>
    <scope>NUCLEOTIDE SEQUENCE [LARGE SCALE GENOMIC DNA]</scope>
    <source>
        <strain evidence="4">ATCC 76901 / BCRC 22586 / CBS 4309 / NBRC 1992 / NRRL Y-12630</strain>
    </source>
</reference>